<gene>
    <name evidence="2" type="ORF">BP01DRAFT_136171</name>
</gene>
<organism evidence="2 3">
    <name type="scientific">Aspergillus saccharolyticus JOP 1030-1</name>
    <dbReference type="NCBI Taxonomy" id="1450539"/>
    <lineage>
        <taxon>Eukaryota</taxon>
        <taxon>Fungi</taxon>
        <taxon>Dikarya</taxon>
        <taxon>Ascomycota</taxon>
        <taxon>Pezizomycotina</taxon>
        <taxon>Eurotiomycetes</taxon>
        <taxon>Eurotiomycetidae</taxon>
        <taxon>Eurotiales</taxon>
        <taxon>Aspergillaceae</taxon>
        <taxon>Aspergillus</taxon>
        <taxon>Aspergillus subgen. Circumdati</taxon>
    </lineage>
</organism>
<protein>
    <submittedName>
        <fullName evidence="2">Uncharacterized protein</fullName>
    </submittedName>
</protein>
<sequence length="148" mass="16310">MSILTRAPIVGLATPEYSTPRKTPRSMGDPASTVARGQMRGFVRPQMALLLFLTRTCPALAVLSVVVGLVGQPRIVHRCTACGDQHPLTDSRAGTYLLATYLTLILALDIPLLKPADGRLRAFQFLFFCRYLPGSQAILRSIRSIRWD</sequence>
<keyword evidence="3" id="KW-1185">Reference proteome</keyword>
<keyword evidence="1" id="KW-0812">Transmembrane</keyword>
<feature type="transmembrane region" description="Helical" evidence="1">
    <location>
        <begin position="48"/>
        <end position="70"/>
    </location>
</feature>
<name>A0A319A4B8_9EURO</name>
<evidence type="ECO:0000313" key="2">
    <source>
        <dbReference type="EMBL" id="PYH42282.1"/>
    </source>
</evidence>
<keyword evidence="1" id="KW-0472">Membrane</keyword>
<evidence type="ECO:0000313" key="3">
    <source>
        <dbReference type="Proteomes" id="UP000248349"/>
    </source>
</evidence>
<feature type="transmembrane region" description="Helical" evidence="1">
    <location>
        <begin position="93"/>
        <end position="113"/>
    </location>
</feature>
<proteinExistence type="predicted"/>
<dbReference type="AlphaFoldDB" id="A0A319A4B8"/>
<evidence type="ECO:0000256" key="1">
    <source>
        <dbReference type="SAM" id="Phobius"/>
    </source>
</evidence>
<dbReference type="EMBL" id="KZ821253">
    <property type="protein sequence ID" value="PYH42282.1"/>
    <property type="molecule type" value="Genomic_DNA"/>
</dbReference>
<dbReference type="RefSeq" id="XP_025428264.1">
    <property type="nucleotide sequence ID" value="XM_025570523.1"/>
</dbReference>
<dbReference type="Proteomes" id="UP000248349">
    <property type="component" value="Unassembled WGS sequence"/>
</dbReference>
<reference evidence="2 3" key="1">
    <citation type="submission" date="2016-12" db="EMBL/GenBank/DDBJ databases">
        <title>The genomes of Aspergillus section Nigri reveals drivers in fungal speciation.</title>
        <authorList>
            <consortium name="DOE Joint Genome Institute"/>
            <person name="Vesth T.C."/>
            <person name="Nybo J."/>
            <person name="Theobald S."/>
            <person name="Brandl J."/>
            <person name="Frisvad J.C."/>
            <person name="Nielsen K.F."/>
            <person name="Lyhne E.K."/>
            <person name="Kogle M.E."/>
            <person name="Kuo A."/>
            <person name="Riley R."/>
            <person name="Clum A."/>
            <person name="Nolan M."/>
            <person name="Lipzen A."/>
            <person name="Salamov A."/>
            <person name="Henrissat B."/>
            <person name="Wiebenga A."/>
            <person name="De Vries R.P."/>
            <person name="Grigoriev I.V."/>
            <person name="Mortensen U.H."/>
            <person name="Andersen M.R."/>
            <person name="Baker S.E."/>
        </authorList>
    </citation>
    <scope>NUCLEOTIDE SEQUENCE [LARGE SCALE GENOMIC DNA]</scope>
    <source>
        <strain evidence="2 3">JOP 1030-1</strain>
    </source>
</reference>
<accession>A0A319A4B8</accession>
<dbReference type="GeneID" id="37071751"/>
<keyword evidence="1" id="KW-1133">Transmembrane helix</keyword>